<organism evidence="6 7">
    <name type="scientific">Babesia caballi</name>
    <dbReference type="NCBI Taxonomy" id="5871"/>
    <lineage>
        <taxon>Eukaryota</taxon>
        <taxon>Sar</taxon>
        <taxon>Alveolata</taxon>
        <taxon>Apicomplexa</taxon>
        <taxon>Aconoidasida</taxon>
        <taxon>Piroplasmida</taxon>
        <taxon>Babesiidae</taxon>
        <taxon>Babesia</taxon>
    </lineage>
</organism>
<dbReference type="Proteomes" id="UP001497744">
    <property type="component" value="Unassembled WGS sequence"/>
</dbReference>
<evidence type="ECO:0000256" key="4">
    <source>
        <dbReference type="PIRSR" id="PIRSR606689-2"/>
    </source>
</evidence>
<dbReference type="Pfam" id="PF00025">
    <property type="entry name" value="Arf"/>
    <property type="match status" value="1"/>
</dbReference>
<dbReference type="SUPFAM" id="SSF52540">
    <property type="entry name" value="P-loop containing nucleoside triphosphate hydrolases"/>
    <property type="match status" value="1"/>
</dbReference>
<feature type="region of interest" description="Disordered" evidence="5">
    <location>
        <begin position="1018"/>
        <end position="1043"/>
    </location>
</feature>
<evidence type="ECO:0000256" key="3">
    <source>
        <dbReference type="PIRSR" id="PIRSR606689-1"/>
    </source>
</evidence>
<reference evidence="6 7" key="1">
    <citation type="submission" date="2021-06" db="EMBL/GenBank/DDBJ databases">
        <title>Genome sequence of Babesia caballi.</title>
        <authorList>
            <person name="Yamagishi J."/>
            <person name="Kidaka T."/>
            <person name="Ochi A."/>
        </authorList>
    </citation>
    <scope>NUCLEOTIDE SEQUENCE [LARGE SCALE GENOMIC DNA]</scope>
    <source>
        <strain evidence="6">USDA-D6B2</strain>
    </source>
</reference>
<comment type="caution">
    <text evidence="6">The sequence shown here is derived from an EMBL/GenBank/DDBJ whole genome shotgun (WGS) entry which is preliminary data.</text>
</comment>
<feature type="binding site" evidence="3">
    <location>
        <begin position="128"/>
        <end position="131"/>
    </location>
    <ligand>
        <name>GTP</name>
        <dbReference type="ChEBI" id="CHEBI:37565"/>
    </ligand>
</feature>
<feature type="binding site" evidence="4">
    <location>
        <position position="34"/>
    </location>
    <ligand>
        <name>Mg(2+)</name>
        <dbReference type="ChEBI" id="CHEBI:18420"/>
    </ligand>
</feature>
<accession>A0AAV4LNH9</accession>
<dbReference type="InterPro" id="IPR027417">
    <property type="entry name" value="P-loop_NTPase"/>
</dbReference>
<feature type="region of interest" description="Disordered" evidence="5">
    <location>
        <begin position="1508"/>
        <end position="1535"/>
    </location>
</feature>
<keyword evidence="2 3" id="KW-0342">GTP-binding</keyword>
<dbReference type="GO" id="GO:0005525">
    <property type="term" value="F:GTP binding"/>
    <property type="evidence" value="ECO:0007669"/>
    <property type="project" value="UniProtKB-KW"/>
</dbReference>
<evidence type="ECO:0000256" key="5">
    <source>
        <dbReference type="SAM" id="MobiDB-lite"/>
    </source>
</evidence>
<gene>
    <name evidence="6" type="ORF">BcabD6B2_11730</name>
</gene>
<protein>
    <submittedName>
        <fullName evidence="6">ADP-ribosylation factor-like protein 1</fullName>
    </submittedName>
</protein>
<evidence type="ECO:0000256" key="1">
    <source>
        <dbReference type="ARBA" id="ARBA00022741"/>
    </source>
</evidence>
<keyword evidence="4" id="KW-0460">Magnesium</keyword>
<feature type="binding site" evidence="3">
    <location>
        <begin position="27"/>
        <end position="34"/>
    </location>
    <ligand>
        <name>GTP</name>
        <dbReference type="ChEBI" id="CHEBI:37565"/>
    </ligand>
</feature>
<dbReference type="InterPro" id="IPR006689">
    <property type="entry name" value="Small_GTPase_ARF/SAR"/>
</dbReference>
<evidence type="ECO:0000313" key="7">
    <source>
        <dbReference type="Proteomes" id="UP001497744"/>
    </source>
</evidence>
<evidence type="ECO:0000313" key="6">
    <source>
        <dbReference type="EMBL" id="GIX61738.1"/>
    </source>
</evidence>
<dbReference type="SMART" id="SM00177">
    <property type="entry name" value="ARF"/>
    <property type="match status" value="1"/>
</dbReference>
<dbReference type="EMBL" id="BPLF01000001">
    <property type="protein sequence ID" value="GIX61738.1"/>
    <property type="molecule type" value="Genomic_DNA"/>
</dbReference>
<keyword evidence="4" id="KW-0479">Metal-binding</keyword>
<name>A0AAV4LNH9_BABCB</name>
<feature type="region of interest" description="Disordered" evidence="5">
    <location>
        <begin position="315"/>
        <end position="334"/>
    </location>
</feature>
<proteinExistence type="predicted"/>
<dbReference type="GeneID" id="94193221"/>
<dbReference type="RefSeq" id="XP_067713809.1">
    <property type="nucleotide sequence ID" value="XM_067857708.1"/>
</dbReference>
<feature type="compositionally biased region" description="Polar residues" evidence="5">
    <location>
        <begin position="1523"/>
        <end position="1535"/>
    </location>
</feature>
<dbReference type="GO" id="GO:0046872">
    <property type="term" value="F:metal ion binding"/>
    <property type="evidence" value="ECO:0007669"/>
    <property type="project" value="UniProtKB-KW"/>
</dbReference>
<keyword evidence="7" id="KW-1185">Reference proteome</keyword>
<dbReference type="PANTHER" id="PTHR45697">
    <property type="entry name" value="ADP-RIBOSYLATION FACTOR-LIKE PROTEIN 2-RELATED"/>
    <property type="match status" value="1"/>
</dbReference>
<sequence length="1535" mass="174276">MGGSLSCIRGVQAAISPAPILQVRLFGLNNSGKTSIVNFLKNGFPAVEGNVDDVETDMQWITHRKVRMLFWLSEQTVQKEIANESQVARALVYVVDGSDPDNLTRARDYLFHQLEGSAGTPNLLILLNKCDKHTFVFLEEAHDALDLDKIRDRHVRIYACSAVTGEGIREGLDWLCSKFYIDNGMAPNRQIHSHPTWQPRILDHNARVVPSIKTNGVPTGHCVQRGCHLNRALASIRAFVPPIGAEENLLYGRQPKANRTSREGCTYIRLQQDGSTGANPGDLPVSGGSMAHHPAQNKCDKLTDVAALTPIHVDQDANGKLGNPEVRKRQSRKRKTVTSFRDNVVSEESNTNIFQKNVDTVENVKSKDTKDDEETSLYVRTKGTSLGEEVASYEDLYSTIEEWGRSSKKSEREMHRFLQRRLKEVKQSAGVQYDDDLEDVTVQDFIDAVEALPHDTEDKTSIPYMWHQYMQMIRSGEDDKIRAAKRRKKQAATELVDQCLRRLEHEEPSGYRYPIVGSPAEVYSDPNIYKAWGRTGLHQTQYLHRPPRTHGMVEQRRESLEDLILSTSPIKNADDMNQRLESVRLKRLQEGMQRLASENPVDPPVQISSKDTPMVCPTGNNTVVEPKFTVTVDGSWTALDENFVSNDRQRQLDLLLALNPYNPWDYFKSMKRMKTGSKTCKPIQVTYRLKPVNIQVNLKAPDGPSDSCGDATSTRLPEDLLRDYLHHFLMFPEDHTMMREIERAEYLHDVLRYFDQFEREDPQPEPEFLDLHDRMFSFVFAGLEGFPKCPPNPQFPLTLAPDGPHEYRVNAINVMVALLQVHKLLKVFTADMFSEQRLKNILSNIHRVLELETMRIKLGVVNLEIAGVDAELCEIDDAYLATLSATLSLWNIRRGIEGIVDSLIILTCARMDSMRPTYLVAIMVNLSNLHTLPRSVFQKFINAGVQHIHRHFAEDLVKCAAQPDHEKWMDFETAAQMLNLLARHRGALSRDLMNKFMRLYEQDFMKLEVPRAGDFAATGGKEGTRMFPNAEKSPETNNTTTIQPSTLLAGPEYWEKLRNAADELTAERHRQSDNIASYLTDEMNKRALRGRVIQYVWSLISCLAWCDLTEQYQSVVEKLNLASIMQGFQLTSVGALAVLQTCSQKTEDGRMLISRALGTLTEVRSTLSDEDWLEAMEVYEEATSPDASSERPRIQRDRAFVTIMFNQFANHRRPCARILRRAVDMLQRLSGTLSKTQRDELFRQMCDVICDYSLIQRQALNAERLEYPLGEIAHVMRVAAECGVRHDKYWKSFVELLNIFKHTLSMDDLREVLMALKAANYTGLADLGELILRRACDIVEVMPHQDAHVICDVMDLALALSIAPTKLLRWFLYLRFYEVPEKDMDRLSMELVGQKLDYEVDFRGWKRPVGHGSKSERVRLHSNMMLPVKMHGSTPYIPSDKLKYVMQQSAKDPAPLSEGIRPKIGAALPRDIKGRLVKVVSALLESHNMVSPADMGLFEMAGVKPPNRERAELDSTAWAGVSGDTNTRGKGTTNL</sequence>
<dbReference type="GO" id="GO:0003924">
    <property type="term" value="F:GTPase activity"/>
    <property type="evidence" value="ECO:0007669"/>
    <property type="project" value="InterPro"/>
</dbReference>
<feature type="region of interest" description="Disordered" evidence="5">
    <location>
        <begin position="597"/>
        <end position="619"/>
    </location>
</feature>
<keyword evidence="1 3" id="KW-0547">Nucleotide-binding</keyword>
<dbReference type="Gene3D" id="3.40.50.300">
    <property type="entry name" value="P-loop containing nucleotide triphosphate hydrolases"/>
    <property type="match status" value="1"/>
</dbReference>
<dbReference type="InterPro" id="IPR044612">
    <property type="entry name" value="ARL2/3"/>
</dbReference>
<evidence type="ECO:0000256" key="2">
    <source>
        <dbReference type="ARBA" id="ARBA00023134"/>
    </source>
</evidence>